<dbReference type="PROSITE" id="PS51891">
    <property type="entry name" value="CENP_V_GFA"/>
    <property type="match status" value="1"/>
</dbReference>
<name>A0A8K0RNN7_9HYPO</name>
<feature type="domain" description="CENP-V/GFA" evidence="5">
    <location>
        <begin position="2"/>
        <end position="122"/>
    </location>
</feature>
<organism evidence="6 7">
    <name type="scientific">Fusarium tricinctum</name>
    <dbReference type="NCBI Taxonomy" id="61284"/>
    <lineage>
        <taxon>Eukaryota</taxon>
        <taxon>Fungi</taxon>
        <taxon>Dikarya</taxon>
        <taxon>Ascomycota</taxon>
        <taxon>Pezizomycotina</taxon>
        <taxon>Sordariomycetes</taxon>
        <taxon>Hypocreomycetidae</taxon>
        <taxon>Hypocreales</taxon>
        <taxon>Nectriaceae</taxon>
        <taxon>Fusarium</taxon>
        <taxon>Fusarium tricinctum species complex</taxon>
    </lineage>
</organism>
<evidence type="ECO:0000313" key="7">
    <source>
        <dbReference type="Proteomes" id="UP000813427"/>
    </source>
</evidence>
<keyword evidence="2" id="KW-0479">Metal-binding</keyword>
<dbReference type="AlphaFoldDB" id="A0A8K0RNN7"/>
<dbReference type="PANTHER" id="PTHR33337:SF30">
    <property type="entry name" value="DUF636 DOMAIN PROTEIN (AFU_ORTHOLOGUE AFUA_1G03180)"/>
    <property type="match status" value="1"/>
</dbReference>
<keyword evidence="4" id="KW-0456">Lyase</keyword>
<dbReference type="GO" id="GO:0046872">
    <property type="term" value="F:metal ion binding"/>
    <property type="evidence" value="ECO:0007669"/>
    <property type="project" value="UniProtKB-KW"/>
</dbReference>
<evidence type="ECO:0000259" key="5">
    <source>
        <dbReference type="PROSITE" id="PS51891"/>
    </source>
</evidence>
<evidence type="ECO:0000256" key="3">
    <source>
        <dbReference type="ARBA" id="ARBA00022833"/>
    </source>
</evidence>
<sequence>MPSGHCLCGAVKIEVLGDPVAVGLCHCLDCRKTSGSTHALNWFVPADLVQLEGPSQTFTKLSNAENPITNMFCPTCGTTVFREGPAAPGIKFVKAGIFDDPVVINTVKPQGEIFTSRRPTWMTSVAGASQKKGMFE</sequence>
<evidence type="ECO:0000256" key="4">
    <source>
        <dbReference type="ARBA" id="ARBA00023239"/>
    </source>
</evidence>
<dbReference type="EMBL" id="JAGPXF010000007">
    <property type="protein sequence ID" value="KAH7236655.1"/>
    <property type="molecule type" value="Genomic_DNA"/>
</dbReference>
<dbReference type="SUPFAM" id="SSF51316">
    <property type="entry name" value="Mss4-like"/>
    <property type="match status" value="1"/>
</dbReference>
<proteinExistence type="inferred from homology"/>
<accession>A0A8K0RNN7</accession>
<evidence type="ECO:0000313" key="6">
    <source>
        <dbReference type="EMBL" id="KAH7236655.1"/>
    </source>
</evidence>
<dbReference type="OrthoDB" id="9985472at2759"/>
<evidence type="ECO:0000256" key="2">
    <source>
        <dbReference type="ARBA" id="ARBA00022723"/>
    </source>
</evidence>
<keyword evidence="3" id="KW-0862">Zinc</keyword>
<dbReference type="Gene3D" id="3.90.1590.10">
    <property type="entry name" value="glutathione-dependent formaldehyde- activating enzyme (gfa)"/>
    <property type="match status" value="1"/>
</dbReference>
<dbReference type="Pfam" id="PF04828">
    <property type="entry name" value="GFA"/>
    <property type="match status" value="1"/>
</dbReference>
<protein>
    <submittedName>
        <fullName evidence="6">Mss4-like protein</fullName>
    </submittedName>
</protein>
<comment type="similarity">
    <text evidence="1">Belongs to the Gfa family.</text>
</comment>
<dbReference type="PANTHER" id="PTHR33337">
    <property type="entry name" value="GFA DOMAIN-CONTAINING PROTEIN"/>
    <property type="match status" value="1"/>
</dbReference>
<dbReference type="Proteomes" id="UP000813427">
    <property type="component" value="Unassembled WGS sequence"/>
</dbReference>
<gene>
    <name evidence="6" type="ORF">BKA59DRAFT_534350</name>
</gene>
<reference evidence="6" key="1">
    <citation type="journal article" date="2021" name="Nat. Commun.">
        <title>Genetic determinants of endophytism in the Arabidopsis root mycobiome.</title>
        <authorList>
            <person name="Mesny F."/>
            <person name="Miyauchi S."/>
            <person name="Thiergart T."/>
            <person name="Pickel B."/>
            <person name="Atanasova L."/>
            <person name="Karlsson M."/>
            <person name="Huettel B."/>
            <person name="Barry K.W."/>
            <person name="Haridas S."/>
            <person name="Chen C."/>
            <person name="Bauer D."/>
            <person name="Andreopoulos W."/>
            <person name="Pangilinan J."/>
            <person name="LaButti K."/>
            <person name="Riley R."/>
            <person name="Lipzen A."/>
            <person name="Clum A."/>
            <person name="Drula E."/>
            <person name="Henrissat B."/>
            <person name="Kohler A."/>
            <person name="Grigoriev I.V."/>
            <person name="Martin F.M."/>
            <person name="Hacquard S."/>
        </authorList>
    </citation>
    <scope>NUCLEOTIDE SEQUENCE</scope>
    <source>
        <strain evidence="6">MPI-SDFR-AT-0068</strain>
    </source>
</reference>
<dbReference type="InterPro" id="IPR006913">
    <property type="entry name" value="CENP-V/GFA"/>
</dbReference>
<evidence type="ECO:0000256" key="1">
    <source>
        <dbReference type="ARBA" id="ARBA00005495"/>
    </source>
</evidence>
<dbReference type="InterPro" id="IPR011057">
    <property type="entry name" value="Mss4-like_sf"/>
</dbReference>
<keyword evidence="7" id="KW-1185">Reference proteome</keyword>
<comment type="caution">
    <text evidence="6">The sequence shown here is derived from an EMBL/GenBank/DDBJ whole genome shotgun (WGS) entry which is preliminary data.</text>
</comment>
<dbReference type="GO" id="GO:0016846">
    <property type="term" value="F:carbon-sulfur lyase activity"/>
    <property type="evidence" value="ECO:0007669"/>
    <property type="project" value="InterPro"/>
</dbReference>